<protein>
    <submittedName>
        <fullName evidence="2">Uncharacterized protein</fullName>
    </submittedName>
</protein>
<evidence type="ECO:0000313" key="2">
    <source>
        <dbReference type="EMBL" id="KDR79453.1"/>
    </source>
</evidence>
<evidence type="ECO:0000313" key="3">
    <source>
        <dbReference type="Proteomes" id="UP000027222"/>
    </source>
</evidence>
<evidence type="ECO:0000256" key="1">
    <source>
        <dbReference type="SAM" id="MobiDB-lite"/>
    </source>
</evidence>
<accession>A0A067TKJ8</accession>
<feature type="region of interest" description="Disordered" evidence="1">
    <location>
        <begin position="22"/>
        <end position="81"/>
    </location>
</feature>
<dbReference type="Proteomes" id="UP000027222">
    <property type="component" value="Unassembled WGS sequence"/>
</dbReference>
<dbReference type="EMBL" id="KL142373">
    <property type="protein sequence ID" value="KDR79453.1"/>
    <property type="molecule type" value="Genomic_DNA"/>
</dbReference>
<feature type="compositionally biased region" description="Low complexity" evidence="1">
    <location>
        <begin position="23"/>
        <end position="34"/>
    </location>
</feature>
<reference evidence="3" key="1">
    <citation type="journal article" date="2014" name="Proc. Natl. Acad. Sci. U.S.A.">
        <title>Extensive sampling of basidiomycete genomes demonstrates inadequacy of the white-rot/brown-rot paradigm for wood decay fungi.</title>
        <authorList>
            <person name="Riley R."/>
            <person name="Salamov A.A."/>
            <person name="Brown D.W."/>
            <person name="Nagy L.G."/>
            <person name="Floudas D."/>
            <person name="Held B.W."/>
            <person name="Levasseur A."/>
            <person name="Lombard V."/>
            <person name="Morin E."/>
            <person name="Otillar R."/>
            <person name="Lindquist E.A."/>
            <person name="Sun H."/>
            <person name="LaButti K.M."/>
            <person name="Schmutz J."/>
            <person name="Jabbour D."/>
            <person name="Luo H."/>
            <person name="Baker S.E."/>
            <person name="Pisabarro A.G."/>
            <person name="Walton J.D."/>
            <person name="Blanchette R.A."/>
            <person name="Henrissat B."/>
            <person name="Martin F."/>
            <person name="Cullen D."/>
            <person name="Hibbett D.S."/>
            <person name="Grigoriev I.V."/>
        </authorList>
    </citation>
    <scope>NUCLEOTIDE SEQUENCE [LARGE SCALE GENOMIC DNA]</scope>
    <source>
        <strain evidence="3">CBS 339.88</strain>
    </source>
</reference>
<dbReference type="AlphaFoldDB" id="A0A067TKJ8"/>
<dbReference type="HOGENOM" id="CLU_1855416_0_0_1"/>
<organism evidence="2 3">
    <name type="scientific">Galerina marginata (strain CBS 339.88)</name>
    <dbReference type="NCBI Taxonomy" id="685588"/>
    <lineage>
        <taxon>Eukaryota</taxon>
        <taxon>Fungi</taxon>
        <taxon>Dikarya</taxon>
        <taxon>Basidiomycota</taxon>
        <taxon>Agaricomycotina</taxon>
        <taxon>Agaricomycetes</taxon>
        <taxon>Agaricomycetidae</taxon>
        <taxon>Agaricales</taxon>
        <taxon>Agaricineae</taxon>
        <taxon>Strophariaceae</taxon>
        <taxon>Galerina</taxon>
    </lineage>
</organism>
<keyword evidence="3" id="KW-1185">Reference proteome</keyword>
<name>A0A067TKJ8_GALM3</name>
<gene>
    <name evidence="2" type="ORF">GALMADRAFT_1240947</name>
</gene>
<sequence length="138" mass="15084">MIIMFYNKHRSTQLLLHTKEQQWEGGQQKGEQPQCHQTSSRTSGGDEGAGPRRGSAVHSSVGGKAVEKSKPPSSLRALFDSPPAAPLFAASSNRGWNTETNGVVRLVSSSSRVQPRCERGLQHSTSRACDWCSPFRPH</sequence>
<proteinExistence type="predicted"/>